<feature type="compositionally biased region" description="Basic and acidic residues" evidence="1">
    <location>
        <begin position="75"/>
        <end position="97"/>
    </location>
</feature>
<feature type="non-terminal residue" evidence="2">
    <location>
        <position position="1"/>
    </location>
</feature>
<evidence type="ECO:0000256" key="1">
    <source>
        <dbReference type="SAM" id="MobiDB-lite"/>
    </source>
</evidence>
<protein>
    <submittedName>
        <fullName evidence="2">Acyl-CoA dehydrogenase</fullName>
    </submittedName>
</protein>
<gene>
    <name evidence="2" type="ORF">AVDCRST_MAG13-1508</name>
</gene>
<feature type="non-terminal residue" evidence="2">
    <location>
        <position position="419"/>
    </location>
</feature>
<feature type="compositionally biased region" description="Low complexity" evidence="1">
    <location>
        <begin position="117"/>
        <end position="134"/>
    </location>
</feature>
<feature type="compositionally biased region" description="Low complexity" evidence="1">
    <location>
        <begin position="39"/>
        <end position="52"/>
    </location>
</feature>
<feature type="region of interest" description="Disordered" evidence="1">
    <location>
        <begin position="1"/>
        <end position="419"/>
    </location>
</feature>
<feature type="compositionally biased region" description="Gly residues" evidence="1">
    <location>
        <begin position="399"/>
        <end position="419"/>
    </location>
</feature>
<feature type="compositionally biased region" description="Basic residues" evidence="1">
    <location>
        <begin position="220"/>
        <end position="238"/>
    </location>
</feature>
<dbReference type="EMBL" id="CADCVO010000234">
    <property type="protein sequence ID" value="CAA9486895.1"/>
    <property type="molecule type" value="Genomic_DNA"/>
</dbReference>
<name>A0A6J4S0W4_9ACTN</name>
<sequence>DGRHGLRAEPPVQALRRGAGGVHGRARRAGRGRVRRAAARGGRSPRASARHGGAQGGGPPARPVEPLPPGSRPRPRADERGVRAARRADRPQPDRARGRQLQRARHGQHGGPHPVRDPGAAGPLAAPAPGRGDPVGVRHDRARRGQLGRHERPAAHRARRGRVRPQRAQVVDDGGAARPLPRVHRHGQDGPGRAAPPPAVDGPRPARHARADRPAQPARLRLHRAGGPRRAAPRGRPRARGEPHRGRGRRLPHQPGAARPRPHPPLHAHDRRRGARARAHVRPRRRAGDLRRARGLAGQRPGLDRRVAHRHRDDPAADPQDGVAHGHGGQPPRADGDRGDQGGRAAGGAAGHRPRDPGPRGRRRLERRAARLHVRARALPAARRRPGRGPQDDDRPPGAAGGPAGRGRPRAGGAGADAL</sequence>
<feature type="compositionally biased region" description="Basic residues" evidence="1">
    <location>
        <begin position="98"/>
        <end position="108"/>
    </location>
</feature>
<feature type="compositionally biased region" description="Basic residues" evidence="1">
    <location>
        <begin position="155"/>
        <end position="165"/>
    </location>
</feature>
<feature type="compositionally biased region" description="Basic residues" evidence="1">
    <location>
        <begin position="260"/>
        <end position="285"/>
    </location>
</feature>
<dbReference type="AlphaFoldDB" id="A0A6J4S0W4"/>
<feature type="compositionally biased region" description="Basic residues" evidence="1">
    <location>
        <begin position="24"/>
        <end position="38"/>
    </location>
</feature>
<evidence type="ECO:0000313" key="2">
    <source>
        <dbReference type="EMBL" id="CAA9486895.1"/>
    </source>
</evidence>
<feature type="compositionally biased region" description="Pro residues" evidence="1">
    <location>
        <begin position="60"/>
        <end position="72"/>
    </location>
</feature>
<feature type="compositionally biased region" description="Basic residues" evidence="1">
    <location>
        <begin position="360"/>
        <end position="387"/>
    </location>
</feature>
<accession>A0A6J4S0W4</accession>
<proteinExistence type="predicted"/>
<organism evidence="2">
    <name type="scientific">uncultured Solirubrobacteraceae bacterium</name>
    <dbReference type="NCBI Taxonomy" id="1162706"/>
    <lineage>
        <taxon>Bacteria</taxon>
        <taxon>Bacillati</taxon>
        <taxon>Actinomycetota</taxon>
        <taxon>Thermoleophilia</taxon>
        <taxon>Solirubrobacterales</taxon>
        <taxon>Solirubrobacteraceae</taxon>
        <taxon>environmental samples</taxon>
    </lineage>
</organism>
<reference evidence="2" key="1">
    <citation type="submission" date="2020-02" db="EMBL/GenBank/DDBJ databases">
        <authorList>
            <person name="Meier V. D."/>
        </authorList>
    </citation>
    <scope>NUCLEOTIDE SEQUENCE</scope>
    <source>
        <strain evidence="2">AVDCRST_MAG13</strain>
    </source>
</reference>
<feature type="compositionally biased region" description="Basic and acidic residues" evidence="1">
    <location>
        <begin position="302"/>
        <end position="315"/>
    </location>
</feature>